<dbReference type="RefSeq" id="WP_118335491.1">
    <property type="nucleotide sequence ID" value="NZ_AP025567.1"/>
</dbReference>
<dbReference type="SMART" id="SM00342">
    <property type="entry name" value="HTH_ARAC"/>
    <property type="match status" value="1"/>
</dbReference>
<dbReference type="PRINTS" id="PR00032">
    <property type="entry name" value="HTHARAC"/>
</dbReference>
<evidence type="ECO:0000313" key="6">
    <source>
        <dbReference type="Proteomes" id="UP000284841"/>
    </source>
</evidence>
<gene>
    <name evidence="5" type="ORF">DW099_06850</name>
</gene>
<feature type="domain" description="HTH araC/xylS-type" evidence="4">
    <location>
        <begin position="8"/>
        <end position="109"/>
    </location>
</feature>
<organism evidence="5 6">
    <name type="scientific">Emergencia timonensis</name>
    <dbReference type="NCBI Taxonomy" id="1776384"/>
    <lineage>
        <taxon>Bacteria</taxon>
        <taxon>Bacillati</taxon>
        <taxon>Bacillota</taxon>
        <taxon>Clostridia</taxon>
        <taxon>Peptostreptococcales</taxon>
        <taxon>Anaerovoracaceae</taxon>
        <taxon>Emergencia</taxon>
    </lineage>
</organism>
<dbReference type="SMART" id="SM00871">
    <property type="entry name" value="AraC_E_bind"/>
    <property type="match status" value="1"/>
</dbReference>
<evidence type="ECO:0000256" key="3">
    <source>
        <dbReference type="ARBA" id="ARBA00023163"/>
    </source>
</evidence>
<sequence>MKWNEKLQRIIDYVELHLQRKQEKVDMAEIQRIAGCSGSFFQKVFSYTTGISFAEYLRFRKMTLAGYDLQSSDIKIIDLSYRYGYDSPTSFTRAFQQFHGVSPKESRAAGAKLRVFPKMQIACEEQYAWEIRRMPELRMVGKSITIIRDDEHNVTKIPGFWNTCQRDGSFSTMIAMDQGNPKGLFGLFESCDEGAEEEQYFIMTATDCETPEGFVEKLLPASTWAVFDCIGSVPTAIQQGWRYLEQEWIVKYPFRHGALPEIEWYSDGNPYARDYLSQIWIPIIEEE</sequence>
<dbReference type="InterPro" id="IPR010499">
    <property type="entry name" value="AraC_E-bd"/>
</dbReference>
<dbReference type="PROSITE" id="PS01124">
    <property type="entry name" value="HTH_ARAC_FAMILY_2"/>
    <property type="match status" value="1"/>
</dbReference>
<dbReference type="InterPro" id="IPR020449">
    <property type="entry name" value="Tscrpt_reg_AraC-type_HTH"/>
</dbReference>
<comment type="caution">
    <text evidence="5">The sequence shown here is derived from an EMBL/GenBank/DDBJ whole genome shotgun (WGS) entry which is preliminary data.</text>
</comment>
<dbReference type="InterPro" id="IPR018060">
    <property type="entry name" value="HTH_AraC"/>
</dbReference>
<dbReference type="SUPFAM" id="SSF55136">
    <property type="entry name" value="Probable bacterial effector-binding domain"/>
    <property type="match status" value="1"/>
</dbReference>
<dbReference type="PANTHER" id="PTHR47504:SF5">
    <property type="entry name" value="RIGHT ORIGIN-BINDING PROTEIN"/>
    <property type="match status" value="1"/>
</dbReference>
<dbReference type="Gene3D" id="3.20.80.10">
    <property type="entry name" value="Regulatory factor, effector binding domain"/>
    <property type="match status" value="1"/>
</dbReference>
<dbReference type="SUPFAM" id="SSF46689">
    <property type="entry name" value="Homeodomain-like"/>
    <property type="match status" value="1"/>
</dbReference>
<evidence type="ECO:0000259" key="4">
    <source>
        <dbReference type="PROSITE" id="PS01124"/>
    </source>
</evidence>
<keyword evidence="2" id="KW-0238">DNA-binding</keyword>
<evidence type="ECO:0000313" key="5">
    <source>
        <dbReference type="EMBL" id="RHJ88736.1"/>
    </source>
</evidence>
<keyword evidence="1" id="KW-0805">Transcription regulation</keyword>
<dbReference type="Gene3D" id="1.10.10.60">
    <property type="entry name" value="Homeodomain-like"/>
    <property type="match status" value="2"/>
</dbReference>
<evidence type="ECO:0000256" key="2">
    <source>
        <dbReference type="ARBA" id="ARBA00023125"/>
    </source>
</evidence>
<dbReference type="EMBL" id="QRMS01000002">
    <property type="protein sequence ID" value="RHJ88736.1"/>
    <property type="molecule type" value="Genomic_DNA"/>
</dbReference>
<protein>
    <submittedName>
        <fullName evidence="5">AraC family transcriptional regulator</fullName>
    </submittedName>
</protein>
<dbReference type="STRING" id="1776384.GCA_900086585_03699"/>
<dbReference type="GO" id="GO:0043565">
    <property type="term" value="F:sequence-specific DNA binding"/>
    <property type="evidence" value="ECO:0007669"/>
    <property type="project" value="InterPro"/>
</dbReference>
<dbReference type="Pfam" id="PF12833">
    <property type="entry name" value="HTH_18"/>
    <property type="match status" value="1"/>
</dbReference>
<dbReference type="InterPro" id="IPR011256">
    <property type="entry name" value="Reg_factor_effector_dom_sf"/>
</dbReference>
<keyword evidence="6" id="KW-1185">Reference proteome</keyword>
<proteinExistence type="predicted"/>
<name>A0A415E500_9FIRM</name>
<dbReference type="InterPro" id="IPR050959">
    <property type="entry name" value="MarA-like"/>
</dbReference>
<accession>A0A415E500</accession>
<dbReference type="InterPro" id="IPR009057">
    <property type="entry name" value="Homeodomain-like_sf"/>
</dbReference>
<reference evidence="5 6" key="1">
    <citation type="submission" date="2018-08" db="EMBL/GenBank/DDBJ databases">
        <title>A genome reference for cultivated species of the human gut microbiota.</title>
        <authorList>
            <person name="Zou Y."/>
            <person name="Xue W."/>
            <person name="Luo G."/>
        </authorList>
    </citation>
    <scope>NUCLEOTIDE SEQUENCE [LARGE SCALE GENOMIC DNA]</scope>
    <source>
        <strain evidence="5 6">AM07-24</strain>
    </source>
</reference>
<dbReference type="InterPro" id="IPR029441">
    <property type="entry name" value="Cass2"/>
</dbReference>
<dbReference type="GO" id="GO:0003700">
    <property type="term" value="F:DNA-binding transcription factor activity"/>
    <property type="evidence" value="ECO:0007669"/>
    <property type="project" value="InterPro"/>
</dbReference>
<dbReference type="AlphaFoldDB" id="A0A415E500"/>
<dbReference type="Pfam" id="PF14526">
    <property type="entry name" value="Cass2"/>
    <property type="match status" value="1"/>
</dbReference>
<evidence type="ECO:0000256" key="1">
    <source>
        <dbReference type="ARBA" id="ARBA00023015"/>
    </source>
</evidence>
<dbReference type="Proteomes" id="UP000284841">
    <property type="component" value="Unassembled WGS sequence"/>
</dbReference>
<keyword evidence="3" id="KW-0804">Transcription</keyword>
<dbReference type="OrthoDB" id="9801123at2"/>
<dbReference type="PANTHER" id="PTHR47504">
    <property type="entry name" value="RIGHT ORIGIN-BINDING PROTEIN"/>
    <property type="match status" value="1"/>
</dbReference>